<evidence type="ECO:0000256" key="8">
    <source>
        <dbReference type="ARBA" id="ARBA00022833"/>
    </source>
</evidence>
<dbReference type="RefSeq" id="WP_245781681.1">
    <property type="nucleotide sequence ID" value="NZ_FOZL01000001.1"/>
</dbReference>
<dbReference type="AlphaFoldDB" id="A0A1I6LML7"/>
<feature type="transmembrane region" description="Helical" evidence="12">
    <location>
        <begin position="215"/>
        <end position="235"/>
    </location>
</feature>
<dbReference type="GO" id="GO:0008237">
    <property type="term" value="F:metallopeptidase activity"/>
    <property type="evidence" value="ECO:0007669"/>
    <property type="project" value="UniProtKB-KW"/>
</dbReference>
<feature type="domain" description="Peptidase M50" evidence="13">
    <location>
        <begin position="163"/>
        <end position="234"/>
    </location>
</feature>
<evidence type="ECO:0000256" key="4">
    <source>
        <dbReference type="ARBA" id="ARBA00022670"/>
    </source>
</evidence>
<evidence type="ECO:0000256" key="10">
    <source>
        <dbReference type="ARBA" id="ARBA00023049"/>
    </source>
</evidence>
<dbReference type="GO" id="GO:0046872">
    <property type="term" value="F:metal ion binding"/>
    <property type="evidence" value="ECO:0007669"/>
    <property type="project" value="UniProtKB-KW"/>
</dbReference>
<dbReference type="CDD" id="cd06160">
    <property type="entry name" value="S2P-M50_like_2"/>
    <property type="match status" value="1"/>
</dbReference>
<keyword evidence="9 12" id="KW-1133">Transmembrane helix</keyword>
<dbReference type="PANTHER" id="PTHR39188:SF3">
    <property type="entry name" value="STAGE IV SPORULATION PROTEIN FB"/>
    <property type="match status" value="1"/>
</dbReference>
<evidence type="ECO:0000256" key="6">
    <source>
        <dbReference type="ARBA" id="ARBA00022723"/>
    </source>
</evidence>
<evidence type="ECO:0000313" key="14">
    <source>
        <dbReference type="EMBL" id="SFS04628.1"/>
    </source>
</evidence>
<evidence type="ECO:0000256" key="9">
    <source>
        <dbReference type="ARBA" id="ARBA00022989"/>
    </source>
</evidence>
<evidence type="ECO:0000256" key="11">
    <source>
        <dbReference type="ARBA" id="ARBA00023136"/>
    </source>
</evidence>
<dbReference type="GO" id="GO:0006508">
    <property type="term" value="P:proteolysis"/>
    <property type="evidence" value="ECO:0007669"/>
    <property type="project" value="UniProtKB-KW"/>
</dbReference>
<dbReference type="EMBL" id="FOZL01000001">
    <property type="protein sequence ID" value="SFS04628.1"/>
    <property type="molecule type" value="Genomic_DNA"/>
</dbReference>
<name>A0A1I6LML7_9BACT</name>
<evidence type="ECO:0000256" key="7">
    <source>
        <dbReference type="ARBA" id="ARBA00022801"/>
    </source>
</evidence>
<dbReference type="InterPro" id="IPR008915">
    <property type="entry name" value="Peptidase_M50"/>
</dbReference>
<proteinExistence type="inferred from homology"/>
<feature type="transmembrane region" description="Helical" evidence="12">
    <location>
        <begin position="278"/>
        <end position="299"/>
    </location>
</feature>
<keyword evidence="8" id="KW-0862">Zinc</keyword>
<dbReference type="STRING" id="474950.SAMN05421771_0950"/>
<evidence type="ECO:0000313" key="15">
    <source>
        <dbReference type="Proteomes" id="UP000199024"/>
    </source>
</evidence>
<dbReference type="Pfam" id="PF02163">
    <property type="entry name" value="Peptidase_M50"/>
    <property type="match status" value="1"/>
</dbReference>
<comment type="subcellular location">
    <subcellularLocation>
        <location evidence="2">Membrane</location>
        <topology evidence="2">Multi-pass membrane protein</topology>
    </subcellularLocation>
</comment>
<evidence type="ECO:0000256" key="2">
    <source>
        <dbReference type="ARBA" id="ARBA00004141"/>
    </source>
</evidence>
<gene>
    <name evidence="14" type="ORF">SAMN05421771_0950</name>
</gene>
<keyword evidence="6" id="KW-0479">Metal-binding</keyword>
<keyword evidence="5 12" id="KW-0812">Transmembrane</keyword>
<keyword evidence="15" id="KW-1185">Reference proteome</keyword>
<accession>A0A1I6LML7</accession>
<keyword evidence="7" id="KW-0378">Hydrolase</keyword>
<keyword evidence="4 14" id="KW-0645">Protease</keyword>
<dbReference type="GO" id="GO:0016020">
    <property type="term" value="C:membrane"/>
    <property type="evidence" value="ECO:0007669"/>
    <property type="project" value="UniProtKB-SubCell"/>
</dbReference>
<protein>
    <submittedName>
        <fullName evidence="14">Zn-dependent protease (Includes SpoIVFB)</fullName>
    </submittedName>
</protein>
<evidence type="ECO:0000256" key="3">
    <source>
        <dbReference type="ARBA" id="ARBA00007931"/>
    </source>
</evidence>
<sequence>MSQQSIHQERQAHIATPTLIDAPAPVTNCPDCSLWLPPGTLACPDCHAITYARYLNGLAQTATAQEQASDWIGARQTWHQALAWLPPETKQSQAITAHLAQLDAQAKAVTDQKAKWTKRLGPLAPVVFFLLKIKSLLFSAKFLFSFLAFFGFYWAIFGWKFGLGFTLGILIHESGHYITARRKGLKVDLPIFLPGFGAYVRWYNQGVSLETLSQIALAGPLYGLFVAIACLGLAWKTGNALFLALAYTTAFLNTLNLIPLLGLDGAQATYALNRLQRVLITATSILLFLFLREWVYLAIAAGMGWRTFTGVAPEEPSKRGMIVFTLLLFALAVVMWAAPDASRGPYGMHPR</sequence>
<feature type="transmembrane region" description="Helical" evidence="12">
    <location>
        <begin position="320"/>
        <end position="338"/>
    </location>
</feature>
<evidence type="ECO:0000259" key="13">
    <source>
        <dbReference type="Pfam" id="PF02163"/>
    </source>
</evidence>
<reference evidence="14 15" key="1">
    <citation type="submission" date="2016-10" db="EMBL/GenBank/DDBJ databases">
        <authorList>
            <person name="de Groot N.N."/>
        </authorList>
    </citation>
    <scope>NUCLEOTIDE SEQUENCE [LARGE SCALE GENOMIC DNA]</scope>
    <source>
        <strain evidence="14 15">DSM 21001</strain>
    </source>
</reference>
<feature type="transmembrane region" description="Helical" evidence="12">
    <location>
        <begin position="240"/>
        <end position="258"/>
    </location>
</feature>
<organism evidence="14 15">
    <name type="scientific">Granulicella pectinivorans</name>
    <dbReference type="NCBI Taxonomy" id="474950"/>
    <lineage>
        <taxon>Bacteria</taxon>
        <taxon>Pseudomonadati</taxon>
        <taxon>Acidobacteriota</taxon>
        <taxon>Terriglobia</taxon>
        <taxon>Terriglobales</taxon>
        <taxon>Acidobacteriaceae</taxon>
        <taxon>Granulicella</taxon>
    </lineage>
</organism>
<keyword evidence="11 12" id="KW-0472">Membrane</keyword>
<evidence type="ECO:0000256" key="5">
    <source>
        <dbReference type="ARBA" id="ARBA00022692"/>
    </source>
</evidence>
<evidence type="ECO:0000256" key="12">
    <source>
        <dbReference type="SAM" id="Phobius"/>
    </source>
</evidence>
<evidence type="ECO:0000256" key="1">
    <source>
        <dbReference type="ARBA" id="ARBA00001947"/>
    </source>
</evidence>
<dbReference type="PANTHER" id="PTHR39188">
    <property type="entry name" value="MEMBRANE-ASSOCIATED ZINC METALLOPROTEASE M50B"/>
    <property type="match status" value="1"/>
</dbReference>
<keyword evidence="10" id="KW-0482">Metalloprotease</keyword>
<comment type="cofactor">
    <cofactor evidence="1">
        <name>Zn(2+)</name>
        <dbReference type="ChEBI" id="CHEBI:29105"/>
    </cofactor>
</comment>
<dbReference type="Proteomes" id="UP000199024">
    <property type="component" value="Unassembled WGS sequence"/>
</dbReference>
<comment type="similarity">
    <text evidence="3">Belongs to the peptidase M50B family.</text>
</comment>